<reference evidence="5" key="1">
    <citation type="submission" date="2021-01" db="EMBL/GenBank/DDBJ databases">
        <title>Whole genome shotgun sequence of Actinoplanes ferrugineus NBRC 15555.</title>
        <authorList>
            <person name="Komaki H."/>
            <person name="Tamura T."/>
        </authorList>
    </citation>
    <scope>NUCLEOTIDE SEQUENCE</scope>
    <source>
        <strain evidence="5">NBRC 15555</strain>
    </source>
</reference>
<dbReference type="InterPro" id="IPR028978">
    <property type="entry name" value="Chorismate_lyase_/UTRA_dom_sf"/>
</dbReference>
<proteinExistence type="predicted"/>
<comment type="caution">
    <text evidence="5">The sequence shown here is derived from an EMBL/GenBank/DDBJ whole genome shotgun (WGS) entry which is preliminary data.</text>
</comment>
<protein>
    <submittedName>
        <fullName evidence="5">Transcriptional regulator</fullName>
    </submittedName>
</protein>
<dbReference type="GO" id="GO:0045892">
    <property type="term" value="P:negative regulation of DNA-templated transcription"/>
    <property type="evidence" value="ECO:0007669"/>
    <property type="project" value="TreeGrafter"/>
</dbReference>
<keyword evidence="1" id="KW-0805">Transcription regulation</keyword>
<gene>
    <name evidence="5" type="ORF">Afe05nite_87100</name>
</gene>
<organism evidence="5 6">
    <name type="scientific">Paractinoplanes ferrugineus</name>
    <dbReference type="NCBI Taxonomy" id="113564"/>
    <lineage>
        <taxon>Bacteria</taxon>
        <taxon>Bacillati</taxon>
        <taxon>Actinomycetota</taxon>
        <taxon>Actinomycetes</taxon>
        <taxon>Micromonosporales</taxon>
        <taxon>Micromonosporaceae</taxon>
        <taxon>Paractinoplanes</taxon>
    </lineage>
</organism>
<dbReference type="Proteomes" id="UP000598174">
    <property type="component" value="Unassembled WGS sequence"/>
</dbReference>
<dbReference type="SUPFAM" id="SSF64288">
    <property type="entry name" value="Chorismate lyase-like"/>
    <property type="match status" value="1"/>
</dbReference>
<dbReference type="SMART" id="SM00866">
    <property type="entry name" value="UTRA"/>
    <property type="match status" value="1"/>
</dbReference>
<dbReference type="SUPFAM" id="SSF46785">
    <property type="entry name" value="Winged helix' DNA-binding domain"/>
    <property type="match status" value="1"/>
</dbReference>
<dbReference type="GO" id="GO:0003677">
    <property type="term" value="F:DNA binding"/>
    <property type="evidence" value="ECO:0007669"/>
    <property type="project" value="UniProtKB-KW"/>
</dbReference>
<dbReference type="Gene3D" id="3.40.1410.10">
    <property type="entry name" value="Chorismate lyase-like"/>
    <property type="match status" value="1"/>
</dbReference>
<dbReference type="InterPro" id="IPR011663">
    <property type="entry name" value="UTRA"/>
</dbReference>
<evidence type="ECO:0000256" key="1">
    <source>
        <dbReference type="ARBA" id="ARBA00023015"/>
    </source>
</evidence>
<feature type="domain" description="HTH gntR-type" evidence="4">
    <location>
        <begin position="4"/>
        <end position="72"/>
    </location>
</feature>
<dbReference type="Gene3D" id="1.10.10.10">
    <property type="entry name" value="Winged helix-like DNA-binding domain superfamily/Winged helix DNA-binding domain"/>
    <property type="match status" value="1"/>
</dbReference>
<keyword evidence="2" id="KW-0238">DNA-binding</keyword>
<evidence type="ECO:0000256" key="3">
    <source>
        <dbReference type="ARBA" id="ARBA00023163"/>
    </source>
</evidence>
<dbReference type="InterPro" id="IPR050679">
    <property type="entry name" value="Bact_HTH_transcr_reg"/>
</dbReference>
<dbReference type="AlphaFoldDB" id="A0A919J985"/>
<accession>A0A919J985</accession>
<dbReference type="InterPro" id="IPR000524">
    <property type="entry name" value="Tscrpt_reg_HTH_GntR"/>
</dbReference>
<evidence type="ECO:0000259" key="4">
    <source>
        <dbReference type="PROSITE" id="PS50949"/>
    </source>
</evidence>
<dbReference type="CDD" id="cd07377">
    <property type="entry name" value="WHTH_GntR"/>
    <property type="match status" value="1"/>
</dbReference>
<evidence type="ECO:0000256" key="2">
    <source>
        <dbReference type="ARBA" id="ARBA00023125"/>
    </source>
</evidence>
<dbReference type="Pfam" id="PF00392">
    <property type="entry name" value="GntR"/>
    <property type="match status" value="1"/>
</dbReference>
<dbReference type="RefSeq" id="WP_203823193.1">
    <property type="nucleotide sequence ID" value="NZ_BAAABP010000005.1"/>
</dbReference>
<dbReference type="Pfam" id="PF07702">
    <property type="entry name" value="UTRA"/>
    <property type="match status" value="1"/>
</dbReference>
<dbReference type="PANTHER" id="PTHR44846">
    <property type="entry name" value="MANNOSYL-D-GLYCERATE TRANSPORT/METABOLISM SYSTEM REPRESSOR MNGR-RELATED"/>
    <property type="match status" value="1"/>
</dbReference>
<name>A0A919J985_9ACTN</name>
<dbReference type="GO" id="GO:0003700">
    <property type="term" value="F:DNA-binding transcription factor activity"/>
    <property type="evidence" value="ECO:0007669"/>
    <property type="project" value="InterPro"/>
</dbReference>
<dbReference type="SMART" id="SM00345">
    <property type="entry name" value="HTH_GNTR"/>
    <property type="match status" value="1"/>
</dbReference>
<dbReference type="PANTHER" id="PTHR44846:SF17">
    <property type="entry name" value="GNTR-FAMILY TRANSCRIPTIONAL REGULATOR"/>
    <property type="match status" value="1"/>
</dbReference>
<evidence type="ECO:0000313" key="5">
    <source>
        <dbReference type="EMBL" id="GIE16870.1"/>
    </source>
</evidence>
<keyword evidence="6" id="KW-1185">Reference proteome</keyword>
<dbReference type="EMBL" id="BOMM01000104">
    <property type="protein sequence ID" value="GIE16870.1"/>
    <property type="molecule type" value="Genomic_DNA"/>
</dbReference>
<dbReference type="InterPro" id="IPR036390">
    <property type="entry name" value="WH_DNA-bd_sf"/>
</dbReference>
<dbReference type="InterPro" id="IPR036388">
    <property type="entry name" value="WH-like_DNA-bd_sf"/>
</dbReference>
<evidence type="ECO:0000313" key="6">
    <source>
        <dbReference type="Proteomes" id="UP000598174"/>
    </source>
</evidence>
<sequence>MTVIKNAEALAQHIRQQIASGQLKPGDKLPSLAEMTEGQAISKGTAQRGIDKLKAEGLIESRHGAGNYVRDTSERIVRQAPGDIFMSVSLPGQPRTVRRIDEVPAPWVVARNLGVEEGDPVLLRRTTVDHEGHTVQLENAYFPVELTRGTPVAYHDPGEGGIYARLAEKGEVVAVFHERLKARAASPEEVAVLDLKAGPTVLEIVRLSRTEDRVIEVAQLVLDASVYEVWFDVPARSTDTP</sequence>
<dbReference type="PROSITE" id="PS50949">
    <property type="entry name" value="HTH_GNTR"/>
    <property type="match status" value="1"/>
</dbReference>
<keyword evidence="3" id="KW-0804">Transcription</keyword>